<dbReference type="RefSeq" id="WP_144842971.1">
    <property type="nucleotide sequence ID" value="NZ_VMRJ01000001.1"/>
</dbReference>
<keyword evidence="3" id="KW-1185">Reference proteome</keyword>
<dbReference type="AlphaFoldDB" id="A0A558C1Q6"/>
<reference evidence="2 3" key="1">
    <citation type="submission" date="2019-07" db="EMBL/GenBank/DDBJ databases">
        <title>Hymenobacter sp. straun FUR1 Genome sequencing and assembly.</title>
        <authorList>
            <person name="Chhetri G."/>
        </authorList>
    </citation>
    <scope>NUCLEOTIDE SEQUENCE [LARGE SCALE GENOMIC DNA]</scope>
    <source>
        <strain evidence="2 3">Fur1</strain>
    </source>
</reference>
<dbReference type="EMBL" id="VMRJ01000001">
    <property type="protein sequence ID" value="TVT42644.1"/>
    <property type="molecule type" value="Genomic_DNA"/>
</dbReference>
<organism evidence="2 3">
    <name type="scientific">Hymenobacter setariae</name>
    <dbReference type="NCBI Taxonomy" id="2594794"/>
    <lineage>
        <taxon>Bacteria</taxon>
        <taxon>Pseudomonadati</taxon>
        <taxon>Bacteroidota</taxon>
        <taxon>Cytophagia</taxon>
        <taxon>Cytophagales</taxon>
        <taxon>Hymenobacteraceae</taxon>
        <taxon>Hymenobacter</taxon>
    </lineage>
</organism>
<feature type="compositionally biased region" description="Basic and acidic residues" evidence="1">
    <location>
        <begin position="33"/>
        <end position="60"/>
    </location>
</feature>
<comment type="caution">
    <text evidence="2">The sequence shown here is derived from an EMBL/GenBank/DDBJ whole genome shotgun (WGS) entry which is preliminary data.</text>
</comment>
<evidence type="ECO:0000256" key="1">
    <source>
        <dbReference type="SAM" id="MobiDB-lite"/>
    </source>
</evidence>
<evidence type="ECO:0000313" key="2">
    <source>
        <dbReference type="EMBL" id="TVT42644.1"/>
    </source>
</evidence>
<evidence type="ECO:0000313" key="3">
    <source>
        <dbReference type="Proteomes" id="UP000317624"/>
    </source>
</evidence>
<feature type="region of interest" description="Disordered" evidence="1">
    <location>
        <begin position="29"/>
        <end position="79"/>
    </location>
</feature>
<accession>A0A558C1Q6</accession>
<gene>
    <name evidence="2" type="ORF">FNT36_00700</name>
</gene>
<name>A0A558C1Q6_9BACT</name>
<protein>
    <submittedName>
        <fullName evidence="2">Uncharacterized protein</fullName>
    </submittedName>
</protein>
<dbReference type="OrthoDB" id="129527at2"/>
<dbReference type="Proteomes" id="UP000317624">
    <property type="component" value="Unassembled WGS sequence"/>
</dbReference>
<sequence length="79" mass="8727">MKFFTWFAVATIAILLLARFLPKSPAEPIIPTEMKESQGDPERDENAPPARTEEEGRQDAQQKQGGSTLVVPAFRPAMA</sequence>
<proteinExistence type="predicted"/>